<protein>
    <recommendedName>
        <fullName evidence="3">Uroporphyrinogen decarboxylase (URO-D) domain-containing protein</fullName>
    </recommendedName>
</protein>
<evidence type="ECO:0000313" key="2">
    <source>
        <dbReference type="Proteomes" id="UP001238163"/>
    </source>
</evidence>
<dbReference type="RefSeq" id="WP_307265080.1">
    <property type="nucleotide sequence ID" value="NZ_JAUSVL010000001.1"/>
</dbReference>
<proteinExistence type="predicted"/>
<accession>A0AAE3VJY1</accession>
<dbReference type="AlphaFoldDB" id="A0AAE3VJY1"/>
<dbReference type="Gene3D" id="3.20.20.210">
    <property type="match status" value="1"/>
</dbReference>
<dbReference type="InterPro" id="IPR038071">
    <property type="entry name" value="UROD/MetE-like_sf"/>
</dbReference>
<comment type="caution">
    <text evidence="1">The sequence shown here is derived from an EMBL/GenBank/DDBJ whole genome shotgun (WGS) entry which is preliminary data.</text>
</comment>
<evidence type="ECO:0008006" key="3">
    <source>
        <dbReference type="Google" id="ProtNLM"/>
    </source>
</evidence>
<evidence type="ECO:0000313" key="1">
    <source>
        <dbReference type="EMBL" id="MDQ0291785.1"/>
    </source>
</evidence>
<gene>
    <name evidence="1" type="ORF">J3R75_003892</name>
</gene>
<sequence>MDDRSILRDLARQYLELCRQERQGELRQLWRRHNSLRPGGRPLIYVRAFAWQEMPESQCQCSDRFLRGWEDYLRRQLFWGSLVDDAIFEPWLPLPAAYGCTGWGLAGTRHVSDDPRGSYKVDYPLKELADWVNLRRPRHSIDEEKTRQRRERLEDVLGDILPVAVDRSPAYRMWEGDLATALGALRGMENIMLDMMDQPALLHELLAFMRDGILAVHQEAEERGDWGLIGHQNQAMPYAEELPAPAANVHGVPRRQLWGYMAAQELALVSPAMHDEFMLQYQLPILSHFGLTAYGCCEDLTRKIPILRQIPNLRRVAVSPFADVRSCAEQIGRDYVLSYRPSPTDMVGYGFSAERIRSILRRDLGYCRDCQVDITLKDVETVAGDPQRVRQWVEITRSVIAELWG</sequence>
<name>A0AAE3VJY1_9BACT</name>
<reference evidence="1" key="1">
    <citation type="submission" date="2023-07" db="EMBL/GenBank/DDBJ databases">
        <title>Genomic Encyclopedia of Type Strains, Phase IV (KMG-IV): sequencing the most valuable type-strain genomes for metagenomic binning, comparative biology and taxonomic classification.</title>
        <authorList>
            <person name="Goeker M."/>
        </authorList>
    </citation>
    <scope>NUCLEOTIDE SEQUENCE</scope>
    <source>
        <strain evidence="1">DSM 24202</strain>
    </source>
</reference>
<dbReference type="Proteomes" id="UP001238163">
    <property type="component" value="Unassembled WGS sequence"/>
</dbReference>
<organism evidence="1 2">
    <name type="scientific">Oligosphaera ethanolica</name>
    <dbReference type="NCBI Taxonomy" id="760260"/>
    <lineage>
        <taxon>Bacteria</taxon>
        <taxon>Pseudomonadati</taxon>
        <taxon>Lentisphaerota</taxon>
        <taxon>Oligosphaeria</taxon>
        <taxon>Oligosphaerales</taxon>
        <taxon>Oligosphaeraceae</taxon>
        <taxon>Oligosphaera</taxon>
    </lineage>
</organism>
<dbReference type="EMBL" id="JAUSVL010000001">
    <property type="protein sequence ID" value="MDQ0291785.1"/>
    <property type="molecule type" value="Genomic_DNA"/>
</dbReference>
<keyword evidence="2" id="KW-1185">Reference proteome</keyword>